<protein>
    <submittedName>
        <fullName evidence="2">Uncharacterized protein</fullName>
    </submittedName>
</protein>
<dbReference type="EMBL" id="PXOF01000206">
    <property type="protein sequence ID" value="RGP59802.1"/>
    <property type="molecule type" value="Genomic_DNA"/>
</dbReference>
<dbReference type="Proteomes" id="UP000266152">
    <property type="component" value="Unassembled WGS sequence"/>
</dbReference>
<comment type="caution">
    <text evidence="2">The sequence shown here is derived from an EMBL/GenBank/DDBJ whole genome shotgun (WGS) entry which is preliminary data.</text>
</comment>
<evidence type="ECO:0000313" key="3">
    <source>
        <dbReference type="Proteomes" id="UP000266152"/>
    </source>
</evidence>
<gene>
    <name evidence="2" type="ORF">FSPOR_11053</name>
</gene>
<keyword evidence="1" id="KW-0732">Signal</keyword>
<name>A0A395RIU9_FUSSP</name>
<evidence type="ECO:0000313" key="2">
    <source>
        <dbReference type="EMBL" id="RGP59802.1"/>
    </source>
</evidence>
<feature type="signal peptide" evidence="1">
    <location>
        <begin position="1"/>
        <end position="18"/>
    </location>
</feature>
<evidence type="ECO:0000256" key="1">
    <source>
        <dbReference type="SAM" id="SignalP"/>
    </source>
</evidence>
<dbReference type="AlphaFoldDB" id="A0A395RIU9"/>
<organism evidence="2 3">
    <name type="scientific">Fusarium sporotrichioides</name>
    <dbReference type="NCBI Taxonomy" id="5514"/>
    <lineage>
        <taxon>Eukaryota</taxon>
        <taxon>Fungi</taxon>
        <taxon>Dikarya</taxon>
        <taxon>Ascomycota</taxon>
        <taxon>Pezizomycotina</taxon>
        <taxon>Sordariomycetes</taxon>
        <taxon>Hypocreomycetidae</taxon>
        <taxon>Hypocreales</taxon>
        <taxon>Nectriaceae</taxon>
        <taxon>Fusarium</taxon>
    </lineage>
</organism>
<accession>A0A395RIU9</accession>
<proteinExistence type="predicted"/>
<feature type="chain" id="PRO_5017412868" evidence="1">
    <location>
        <begin position="19"/>
        <end position="132"/>
    </location>
</feature>
<reference evidence="2 3" key="1">
    <citation type="journal article" date="2018" name="PLoS Pathog.">
        <title>Evolution of structural diversity of trichothecenes, a family of toxins produced by plant pathogenic and entomopathogenic fungi.</title>
        <authorList>
            <person name="Proctor R.H."/>
            <person name="McCormick S.P."/>
            <person name="Kim H.S."/>
            <person name="Cardoza R.E."/>
            <person name="Stanley A.M."/>
            <person name="Lindo L."/>
            <person name="Kelly A."/>
            <person name="Brown D.W."/>
            <person name="Lee T."/>
            <person name="Vaughan M.M."/>
            <person name="Alexander N.J."/>
            <person name="Busman M."/>
            <person name="Gutierrez S."/>
        </authorList>
    </citation>
    <scope>NUCLEOTIDE SEQUENCE [LARGE SCALE GENOMIC DNA]</scope>
    <source>
        <strain evidence="2 3">NRRL 3299</strain>
    </source>
</reference>
<sequence length="132" mass="14764">MHFNIITSLALITGLVAATPTLLEKREDRPVWTVKAFTDDLCNKETGSWSDDQEVCQNLDNFSVDILSLNAEVEGTILNDRCSWAVMGYRETDCKGTKPEDRRLATGICRNYGGSERVHIKSYSVYKTGPCP</sequence>
<keyword evidence="3" id="KW-1185">Reference proteome</keyword>